<dbReference type="AlphaFoldDB" id="A0A3P7EA56"/>
<dbReference type="InParanoid" id="A0A3P7EA56"/>
<reference evidence="2 3" key="1">
    <citation type="submission" date="2018-11" db="EMBL/GenBank/DDBJ databases">
        <authorList>
            <consortium name="Pathogen Informatics"/>
        </authorList>
    </citation>
    <scope>NUCLEOTIDE SEQUENCE [LARGE SCALE GENOMIC DNA]</scope>
</reference>
<feature type="compositionally biased region" description="Polar residues" evidence="1">
    <location>
        <begin position="1"/>
        <end position="10"/>
    </location>
</feature>
<organism evidence="2 3">
    <name type="scientific">Wuchereria bancrofti</name>
    <dbReference type="NCBI Taxonomy" id="6293"/>
    <lineage>
        <taxon>Eukaryota</taxon>
        <taxon>Metazoa</taxon>
        <taxon>Ecdysozoa</taxon>
        <taxon>Nematoda</taxon>
        <taxon>Chromadorea</taxon>
        <taxon>Rhabditida</taxon>
        <taxon>Spirurina</taxon>
        <taxon>Spiruromorpha</taxon>
        <taxon>Filarioidea</taxon>
        <taxon>Onchocercidae</taxon>
        <taxon>Wuchereria</taxon>
    </lineage>
</organism>
<feature type="non-terminal residue" evidence="2">
    <location>
        <position position="43"/>
    </location>
</feature>
<dbReference type="OrthoDB" id="5989317at2759"/>
<evidence type="ECO:0000313" key="3">
    <source>
        <dbReference type="Proteomes" id="UP000270924"/>
    </source>
</evidence>
<evidence type="ECO:0000256" key="1">
    <source>
        <dbReference type="SAM" id="MobiDB-lite"/>
    </source>
</evidence>
<sequence>MEQSGGYNHGTTTTINTNTDTDTNTTTTSRVIRIFGYEYQRDL</sequence>
<protein>
    <submittedName>
        <fullName evidence="2">Uncharacterized protein</fullName>
    </submittedName>
</protein>
<gene>
    <name evidence="2" type="ORF">WBA_LOCUS6275</name>
</gene>
<proteinExistence type="predicted"/>
<name>A0A3P7EA56_WUCBA</name>
<feature type="compositionally biased region" description="Low complexity" evidence="1">
    <location>
        <begin position="11"/>
        <end position="24"/>
    </location>
</feature>
<keyword evidence="3" id="KW-1185">Reference proteome</keyword>
<evidence type="ECO:0000313" key="2">
    <source>
        <dbReference type="EMBL" id="VDM12889.1"/>
    </source>
</evidence>
<feature type="region of interest" description="Disordered" evidence="1">
    <location>
        <begin position="1"/>
        <end position="24"/>
    </location>
</feature>
<dbReference type="EMBL" id="UYWW01003600">
    <property type="protein sequence ID" value="VDM12889.1"/>
    <property type="molecule type" value="Genomic_DNA"/>
</dbReference>
<dbReference type="Proteomes" id="UP000270924">
    <property type="component" value="Unassembled WGS sequence"/>
</dbReference>
<dbReference type="OMA" id="LMLLYHG"/>
<accession>A0A3P7EA56</accession>